<feature type="non-terminal residue" evidence="1">
    <location>
        <position position="83"/>
    </location>
</feature>
<name>A0A1A8HZH8_NOTKU</name>
<accession>A0A1A8HZH8</accession>
<evidence type="ECO:0000313" key="1">
    <source>
        <dbReference type="EMBL" id="SBQ90834.1"/>
    </source>
</evidence>
<reference evidence="1" key="2">
    <citation type="submission" date="2016-06" db="EMBL/GenBank/DDBJ databases">
        <title>The genome of a short-lived fish provides insights into sex chromosome evolution and the genetic control of aging.</title>
        <authorList>
            <person name="Reichwald K."/>
            <person name="Felder M."/>
            <person name="Petzold A."/>
            <person name="Koch P."/>
            <person name="Groth M."/>
            <person name="Platzer M."/>
        </authorList>
    </citation>
    <scope>NUCLEOTIDE SEQUENCE</scope>
    <source>
        <tissue evidence="1">Brain</tissue>
    </source>
</reference>
<dbReference type="EMBL" id="HAED01004804">
    <property type="protein sequence ID" value="SBQ90834.1"/>
    <property type="molecule type" value="Transcribed_RNA"/>
</dbReference>
<gene>
    <name evidence="1" type="primary">BAHCC1</name>
</gene>
<sequence>MQGFNTPTFPSLDFGLLYIPREWKDRILLLRLTFFQSGPPLEPLLQATALCSMTATSHQGNTTPHTYRWLRTQWLSRELTRNN</sequence>
<protein>
    <submittedName>
        <fullName evidence="1">BAH domain and coiled-coil containing 1</fullName>
    </submittedName>
</protein>
<organism evidence="1">
    <name type="scientific">Nothobranchius kuhntae</name>
    <name type="common">Beira killifish</name>
    <dbReference type="NCBI Taxonomy" id="321403"/>
    <lineage>
        <taxon>Eukaryota</taxon>
        <taxon>Metazoa</taxon>
        <taxon>Chordata</taxon>
        <taxon>Craniata</taxon>
        <taxon>Vertebrata</taxon>
        <taxon>Euteleostomi</taxon>
        <taxon>Actinopterygii</taxon>
        <taxon>Neopterygii</taxon>
        <taxon>Teleostei</taxon>
        <taxon>Neoteleostei</taxon>
        <taxon>Acanthomorphata</taxon>
        <taxon>Ovalentaria</taxon>
        <taxon>Atherinomorphae</taxon>
        <taxon>Cyprinodontiformes</taxon>
        <taxon>Nothobranchiidae</taxon>
        <taxon>Nothobranchius</taxon>
    </lineage>
</organism>
<proteinExistence type="predicted"/>
<dbReference type="AlphaFoldDB" id="A0A1A8HZH8"/>
<reference evidence="1" key="1">
    <citation type="submission" date="2016-05" db="EMBL/GenBank/DDBJ databases">
        <authorList>
            <person name="Lavstsen T."/>
            <person name="Jespersen J.S."/>
        </authorList>
    </citation>
    <scope>NUCLEOTIDE SEQUENCE</scope>
    <source>
        <tissue evidence="1">Brain</tissue>
    </source>
</reference>